<evidence type="ECO:0000313" key="3">
    <source>
        <dbReference type="Proteomes" id="UP001367508"/>
    </source>
</evidence>
<keyword evidence="3" id="KW-1185">Reference proteome</keyword>
<dbReference type="GO" id="GO:0016034">
    <property type="term" value="F:maleylacetoacetate isomerase activity"/>
    <property type="evidence" value="ECO:0007669"/>
    <property type="project" value="TreeGrafter"/>
</dbReference>
<gene>
    <name evidence="2" type="ORF">VNO77_07143</name>
</gene>
<evidence type="ECO:0000313" key="2">
    <source>
        <dbReference type="EMBL" id="KAK7349629.1"/>
    </source>
</evidence>
<dbReference type="PROSITE" id="PS50404">
    <property type="entry name" value="GST_NTER"/>
    <property type="match status" value="1"/>
</dbReference>
<sequence length="269" mass="30883">MKLSSSSLGPFGYMSKADSPKEKWCQSCVVFLLAKLLLVAWRIRFALYLKCGFRNWINLCILDLVITPENVELDTRKFERLNPLHYVPVLVDDIVVLSDSYAIFLHLEEKYTQNPLLPVDPQLRALNLQVASIIHSSIQPLHMDNVLVHSFALKCLDWLYAQIFCILTLLFTTERYGENVWRRNKTVGPIYHRQRLLGVSSIVTPSLLTGRCTTALEKLLKDFAVYVFLAPQLHWYIDLSKSPTLSRLYEAYKALPEFQASSVITSKTT</sequence>
<dbReference type="Pfam" id="PF13417">
    <property type="entry name" value="GST_N_3"/>
    <property type="match status" value="1"/>
</dbReference>
<feature type="domain" description="GST N-terminal" evidence="1">
    <location>
        <begin position="27"/>
        <end position="115"/>
    </location>
</feature>
<reference evidence="2 3" key="1">
    <citation type="submission" date="2024-01" db="EMBL/GenBank/DDBJ databases">
        <title>The genomes of 5 underutilized Papilionoideae crops provide insights into root nodulation and disease resistanc.</title>
        <authorList>
            <person name="Jiang F."/>
        </authorList>
    </citation>
    <scope>NUCLEOTIDE SEQUENCE [LARGE SCALE GENOMIC DNA]</scope>
    <source>
        <strain evidence="2">LVBAO_FW01</strain>
        <tissue evidence="2">Leaves</tissue>
    </source>
</reference>
<dbReference type="Proteomes" id="UP001367508">
    <property type="component" value="Unassembled WGS sequence"/>
</dbReference>
<evidence type="ECO:0000259" key="1">
    <source>
        <dbReference type="PROSITE" id="PS50404"/>
    </source>
</evidence>
<dbReference type="GO" id="GO:0006559">
    <property type="term" value="P:L-phenylalanine catabolic process"/>
    <property type="evidence" value="ECO:0007669"/>
    <property type="project" value="TreeGrafter"/>
</dbReference>
<dbReference type="PANTHER" id="PTHR42673">
    <property type="entry name" value="MALEYLACETOACETATE ISOMERASE"/>
    <property type="match status" value="1"/>
</dbReference>
<dbReference type="AlphaFoldDB" id="A0AAN9MB57"/>
<name>A0AAN9MB57_CANGL</name>
<organism evidence="2 3">
    <name type="scientific">Canavalia gladiata</name>
    <name type="common">Sword bean</name>
    <name type="synonym">Dolichos gladiatus</name>
    <dbReference type="NCBI Taxonomy" id="3824"/>
    <lineage>
        <taxon>Eukaryota</taxon>
        <taxon>Viridiplantae</taxon>
        <taxon>Streptophyta</taxon>
        <taxon>Embryophyta</taxon>
        <taxon>Tracheophyta</taxon>
        <taxon>Spermatophyta</taxon>
        <taxon>Magnoliopsida</taxon>
        <taxon>eudicotyledons</taxon>
        <taxon>Gunneridae</taxon>
        <taxon>Pentapetalae</taxon>
        <taxon>rosids</taxon>
        <taxon>fabids</taxon>
        <taxon>Fabales</taxon>
        <taxon>Fabaceae</taxon>
        <taxon>Papilionoideae</taxon>
        <taxon>50 kb inversion clade</taxon>
        <taxon>NPAAA clade</taxon>
        <taxon>indigoferoid/millettioid clade</taxon>
        <taxon>Phaseoleae</taxon>
        <taxon>Canavalia</taxon>
    </lineage>
</organism>
<dbReference type="GO" id="GO:0006749">
    <property type="term" value="P:glutathione metabolic process"/>
    <property type="evidence" value="ECO:0007669"/>
    <property type="project" value="TreeGrafter"/>
</dbReference>
<dbReference type="SUPFAM" id="SSF52833">
    <property type="entry name" value="Thioredoxin-like"/>
    <property type="match status" value="1"/>
</dbReference>
<dbReference type="InterPro" id="IPR036249">
    <property type="entry name" value="Thioredoxin-like_sf"/>
</dbReference>
<dbReference type="Gene3D" id="1.20.1050.10">
    <property type="match status" value="1"/>
</dbReference>
<dbReference type="InterPro" id="IPR004045">
    <property type="entry name" value="Glutathione_S-Trfase_N"/>
</dbReference>
<dbReference type="GO" id="GO:0004364">
    <property type="term" value="F:glutathione transferase activity"/>
    <property type="evidence" value="ECO:0007669"/>
    <property type="project" value="TreeGrafter"/>
</dbReference>
<comment type="caution">
    <text evidence="2">The sequence shown here is derived from an EMBL/GenBank/DDBJ whole genome shotgun (WGS) entry which is preliminary data.</text>
</comment>
<accession>A0AAN9MB57</accession>
<dbReference type="Gene3D" id="3.40.30.10">
    <property type="entry name" value="Glutaredoxin"/>
    <property type="match status" value="1"/>
</dbReference>
<proteinExistence type="predicted"/>
<dbReference type="PANTHER" id="PTHR42673:SF7">
    <property type="entry name" value="GLUTATHIONE S-TRANSFERASE ZETA CLASS-LIKE"/>
    <property type="match status" value="1"/>
</dbReference>
<dbReference type="EMBL" id="JAYMYQ010000002">
    <property type="protein sequence ID" value="KAK7349629.1"/>
    <property type="molecule type" value="Genomic_DNA"/>
</dbReference>
<protein>
    <recommendedName>
        <fullName evidence="1">GST N-terminal domain-containing protein</fullName>
    </recommendedName>
</protein>